<proteinExistence type="predicted"/>
<dbReference type="HOGENOM" id="CLU_1643598_0_0_1"/>
<sequence>MATKEFHLFSLLPGELREQIWDHSVRPHGSRGVQYFSVFPEWDIDEEFSRHLIPMESRAAMHRRYKPEQWSRFYEDQRRSEEEWSSDVVTHPQYYDMPATFLVNSDNSHQYFTLLPAQDLIVIQGYHSVPDMQKLPTLMPFGSPRCGFGGISHIGIEFDPS</sequence>
<gene>
    <name evidence="2" type="ORF">CSUB01_05491</name>
</gene>
<accession>A0A066X0C9</accession>
<organism evidence="2 3">
    <name type="scientific">Colletotrichum sublineola</name>
    <name type="common">Sorghum anthracnose fungus</name>
    <dbReference type="NCBI Taxonomy" id="1173701"/>
    <lineage>
        <taxon>Eukaryota</taxon>
        <taxon>Fungi</taxon>
        <taxon>Dikarya</taxon>
        <taxon>Ascomycota</taxon>
        <taxon>Pezizomycotina</taxon>
        <taxon>Sordariomycetes</taxon>
        <taxon>Hypocreomycetidae</taxon>
        <taxon>Glomerellales</taxon>
        <taxon>Glomerellaceae</taxon>
        <taxon>Colletotrichum</taxon>
        <taxon>Colletotrichum graminicola species complex</taxon>
    </lineage>
</organism>
<dbReference type="Proteomes" id="UP000027238">
    <property type="component" value="Unassembled WGS sequence"/>
</dbReference>
<evidence type="ECO:0000313" key="2">
    <source>
        <dbReference type="EMBL" id="KDN62603.1"/>
    </source>
</evidence>
<dbReference type="OrthoDB" id="3596450at2759"/>
<comment type="caution">
    <text evidence="2">The sequence shown here is derived from an EMBL/GenBank/DDBJ whole genome shotgun (WGS) entry which is preliminary data.</text>
</comment>
<dbReference type="Pfam" id="PF20150">
    <property type="entry name" value="2EXR"/>
    <property type="match status" value="1"/>
</dbReference>
<evidence type="ECO:0000259" key="1">
    <source>
        <dbReference type="Pfam" id="PF20150"/>
    </source>
</evidence>
<dbReference type="AlphaFoldDB" id="A0A066X0C9"/>
<evidence type="ECO:0000313" key="3">
    <source>
        <dbReference type="Proteomes" id="UP000027238"/>
    </source>
</evidence>
<dbReference type="InterPro" id="IPR045518">
    <property type="entry name" value="2EXR"/>
</dbReference>
<reference evidence="3" key="1">
    <citation type="journal article" date="2014" name="Genome Announc.">
        <title>Draft genome sequence of Colletotrichum sublineola, a destructive pathogen of cultivated sorghum.</title>
        <authorList>
            <person name="Baroncelli R."/>
            <person name="Sanz-Martin J.M."/>
            <person name="Rech G.E."/>
            <person name="Sukno S.A."/>
            <person name="Thon M.R."/>
        </authorList>
    </citation>
    <scope>NUCLEOTIDE SEQUENCE [LARGE SCALE GENOMIC DNA]</scope>
    <source>
        <strain evidence="3">TX430BB</strain>
    </source>
</reference>
<dbReference type="eggNOG" id="ENOG502QZKU">
    <property type="taxonomic scope" value="Eukaryota"/>
</dbReference>
<protein>
    <recommendedName>
        <fullName evidence="1">2EXR domain-containing protein</fullName>
    </recommendedName>
</protein>
<dbReference type="EMBL" id="JMSE01001322">
    <property type="protein sequence ID" value="KDN62603.1"/>
    <property type="molecule type" value="Genomic_DNA"/>
</dbReference>
<feature type="domain" description="2EXR" evidence="1">
    <location>
        <begin position="6"/>
        <end position="105"/>
    </location>
</feature>
<keyword evidence="3" id="KW-1185">Reference proteome</keyword>
<name>A0A066X0C9_COLSU</name>